<name>A0A5J9TGZ3_9POAL</name>
<dbReference type="EMBL" id="RWGY01000039">
    <property type="protein sequence ID" value="TVU10544.1"/>
    <property type="molecule type" value="Genomic_DNA"/>
</dbReference>
<organism evidence="18 19">
    <name type="scientific">Eragrostis curvula</name>
    <name type="common">weeping love grass</name>
    <dbReference type="NCBI Taxonomy" id="38414"/>
    <lineage>
        <taxon>Eukaryota</taxon>
        <taxon>Viridiplantae</taxon>
        <taxon>Streptophyta</taxon>
        <taxon>Embryophyta</taxon>
        <taxon>Tracheophyta</taxon>
        <taxon>Spermatophyta</taxon>
        <taxon>Magnoliopsida</taxon>
        <taxon>Liliopsida</taxon>
        <taxon>Poales</taxon>
        <taxon>Poaceae</taxon>
        <taxon>PACMAD clade</taxon>
        <taxon>Chloridoideae</taxon>
        <taxon>Eragrostideae</taxon>
        <taxon>Eragrostidinae</taxon>
        <taxon>Eragrostis</taxon>
    </lineage>
</organism>
<accession>A0A5J9TGZ3</accession>
<feature type="non-terminal residue" evidence="18">
    <location>
        <position position="1"/>
    </location>
</feature>
<evidence type="ECO:0000256" key="10">
    <source>
        <dbReference type="ARBA" id="ARBA00022833"/>
    </source>
</evidence>
<dbReference type="EC" id="3.6.1.16" evidence="4"/>
<reference evidence="18 19" key="1">
    <citation type="journal article" date="2019" name="Sci. Rep.">
        <title>A high-quality genome of Eragrostis curvula grass provides insights into Poaceae evolution and supports new strategies to enhance forage quality.</title>
        <authorList>
            <person name="Carballo J."/>
            <person name="Santos B.A.C.M."/>
            <person name="Zappacosta D."/>
            <person name="Garbus I."/>
            <person name="Selva J.P."/>
            <person name="Gallo C.A."/>
            <person name="Diaz A."/>
            <person name="Albertini E."/>
            <person name="Caccamo M."/>
            <person name="Echenique V."/>
        </authorList>
    </citation>
    <scope>NUCLEOTIDE SEQUENCE [LARGE SCALE GENOMIC DNA]</scope>
    <source>
        <strain evidence="19">cv. Victoria</strain>
        <tissue evidence="18">Leaf</tissue>
    </source>
</reference>
<evidence type="ECO:0000256" key="3">
    <source>
        <dbReference type="ARBA" id="ARBA00011245"/>
    </source>
</evidence>
<evidence type="ECO:0000256" key="1">
    <source>
        <dbReference type="ARBA" id="ARBA00001946"/>
    </source>
</evidence>
<dbReference type="AlphaFoldDB" id="A0A5J9TGZ3"/>
<evidence type="ECO:0000313" key="18">
    <source>
        <dbReference type="EMBL" id="TVU10544.1"/>
    </source>
</evidence>
<dbReference type="InterPro" id="IPR004843">
    <property type="entry name" value="Calcineurin-like_PHP"/>
</dbReference>
<evidence type="ECO:0000256" key="6">
    <source>
        <dbReference type="ARBA" id="ARBA00012529"/>
    </source>
</evidence>
<comment type="catalytic activity">
    <reaction evidence="16">
        <text>ADP-D-ribose + H2O = D-ribose 5-phosphate + AMP + 2 H(+)</text>
        <dbReference type="Rhea" id="RHEA:10412"/>
        <dbReference type="ChEBI" id="CHEBI:15377"/>
        <dbReference type="ChEBI" id="CHEBI:15378"/>
        <dbReference type="ChEBI" id="CHEBI:57967"/>
        <dbReference type="ChEBI" id="CHEBI:78346"/>
        <dbReference type="ChEBI" id="CHEBI:456215"/>
        <dbReference type="EC" id="3.6.1.13"/>
    </reaction>
</comment>
<evidence type="ECO:0000259" key="17">
    <source>
        <dbReference type="Pfam" id="PF00149"/>
    </source>
</evidence>
<sequence>MSPANGVAAIHASAAAKAPLFSFGVIADVQYADVPDGRSFLGTPRYYRHSLAVLRRAVASWNSHGGISFCVNFGDIVDRHCPRDKSLWAVRRVLDEFGQFTGGPTYHMLGNHCLYNLPRRELLPLLNMPAAAGDDDGRAYYDFSPCPVFRVVVLDAYDFSALGRPRDHPVTAAALKFLAERNPNADKNSPDGLAGVDRRFVMFNGGVGAGQLSWLDGVLRDAAARRQGVVVCSHLPLDPGCAFPESLMWNYGEVMDVVHRHGCVRACLAGHDHRGGYCVDARGVHHRALEAALECPPGTTAFGRVEVFPDRLVLVGSDRMADTEMRTEIISDPQLLASSKGLSTQVSVMAAANGIVVRASAKTPLFTFGVIADVQYADIPDGRSFLGVPRYYRHSISVLQRAVTRWNTHSNIKFAINFGDIIDGFCPKDKSLWAVQKVLDEFDKFHGPTYHMFGNHCLYNLPRNKLVSLLKMPTDSDRAYYDFSPCPEFRIVVLDAYDFSCLGWPQDHPVTAAAMKLLDEKNPNSDKNSPDGLVGVARRFVKFNGAVGKEQLSWLNDVLQDASTQGQNVILCSHLPMDSGASSPAALMWNYDEVMSVVRQYNCVKACFAGHDHKGGYSIDSHGVHHRTLEAALECPPGTSAFGHIEVYPDRLLLVGSDRMADTEICF</sequence>
<evidence type="ECO:0000256" key="14">
    <source>
        <dbReference type="ARBA" id="ARBA00047636"/>
    </source>
</evidence>
<dbReference type="OrthoDB" id="9675250at2759"/>
<dbReference type="PANTHER" id="PTHR16509:SF6">
    <property type="entry name" value="MANGANESE-DEPENDENT ADP-RIBOSE_CDP-ALCOHOL DIPHOSPHATASE"/>
    <property type="match status" value="1"/>
</dbReference>
<evidence type="ECO:0000256" key="11">
    <source>
        <dbReference type="ARBA" id="ARBA00030848"/>
    </source>
</evidence>
<comment type="catalytic activity">
    <reaction evidence="15">
        <text>ADP-D-ribose + H2O = D-ribose 5-phosphate + AMP + 2 H(+)</text>
        <dbReference type="Rhea" id="RHEA:10412"/>
        <dbReference type="ChEBI" id="CHEBI:15377"/>
        <dbReference type="ChEBI" id="CHEBI:15378"/>
        <dbReference type="ChEBI" id="CHEBI:57967"/>
        <dbReference type="ChEBI" id="CHEBI:78346"/>
        <dbReference type="ChEBI" id="CHEBI:456215"/>
        <dbReference type="EC" id="3.6.1.53"/>
    </reaction>
</comment>
<keyword evidence="19" id="KW-1185">Reference proteome</keyword>
<proteinExistence type="inferred from homology"/>
<dbReference type="GO" id="GO:0030145">
    <property type="term" value="F:manganese ion binding"/>
    <property type="evidence" value="ECO:0007669"/>
    <property type="project" value="TreeGrafter"/>
</dbReference>
<dbReference type="Proteomes" id="UP000324897">
    <property type="component" value="Chromosome 3"/>
</dbReference>
<protein>
    <recommendedName>
        <fullName evidence="7">Manganese-dependent ADP-ribose/CDP-alcohol diphosphatase</fullName>
        <ecNumber evidence="5">3.6.1.13</ecNumber>
        <ecNumber evidence="4">3.6.1.16</ecNumber>
        <ecNumber evidence="6">3.6.1.53</ecNumber>
    </recommendedName>
    <alternativeName>
        <fullName evidence="12">ADPRibase-Mn</fullName>
    </alternativeName>
    <alternativeName>
        <fullName evidence="11">CDP-choline phosphohydrolase</fullName>
    </alternativeName>
</protein>
<feature type="domain" description="Calcineurin-like phosphoesterase" evidence="17">
    <location>
        <begin position="23"/>
        <end position="274"/>
    </location>
</feature>
<comment type="cofactor">
    <cofactor evidence="1">
        <name>Mg(2+)</name>
        <dbReference type="ChEBI" id="CHEBI:18420"/>
    </cofactor>
</comment>
<evidence type="ECO:0000256" key="13">
    <source>
        <dbReference type="ARBA" id="ARBA00047486"/>
    </source>
</evidence>
<evidence type="ECO:0000313" key="19">
    <source>
        <dbReference type="Proteomes" id="UP000324897"/>
    </source>
</evidence>
<comment type="caution">
    <text evidence="18">The sequence shown here is derived from an EMBL/GenBank/DDBJ whole genome shotgun (WGS) entry which is preliminary data.</text>
</comment>
<evidence type="ECO:0000256" key="9">
    <source>
        <dbReference type="ARBA" id="ARBA00022801"/>
    </source>
</evidence>
<comment type="catalytic activity">
    <reaction evidence="13">
        <text>CDP-glycerol + H2O = sn-glycerol 3-phosphate + CMP + 2 H(+)</text>
        <dbReference type="Rhea" id="RHEA:21692"/>
        <dbReference type="ChEBI" id="CHEBI:15377"/>
        <dbReference type="ChEBI" id="CHEBI:15378"/>
        <dbReference type="ChEBI" id="CHEBI:57597"/>
        <dbReference type="ChEBI" id="CHEBI:58311"/>
        <dbReference type="ChEBI" id="CHEBI:60377"/>
        <dbReference type="EC" id="3.6.1.16"/>
    </reaction>
</comment>
<feature type="domain" description="Calcineurin-like phosphoesterase" evidence="17">
    <location>
        <begin position="367"/>
        <end position="614"/>
    </location>
</feature>
<dbReference type="Pfam" id="PF00149">
    <property type="entry name" value="Metallophos"/>
    <property type="match status" value="2"/>
</dbReference>
<evidence type="ECO:0000256" key="4">
    <source>
        <dbReference type="ARBA" id="ARBA00012443"/>
    </source>
</evidence>
<keyword evidence="9" id="KW-0378">Hydrolase</keyword>
<evidence type="ECO:0000256" key="16">
    <source>
        <dbReference type="ARBA" id="ARBA00049546"/>
    </source>
</evidence>
<evidence type="ECO:0000256" key="2">
    <source>
        <dbReference type="ARBA" id="ARBA00006362"/>
    </source>
</evidence>
<evidence type="ECO:0000256" key="8">
    <source>
        <dbReference type="ARBA" id="ARBA00022723"/>
    </source>
</evidence>
<dbReference type="EC" id="3.6.1.53" evidence="6"/>
<comment type="similarity">
    <text evidence="2">Belongs to the ADPRibase-Mn family.</text>
</comment>
<evidence type="ECO:0000256" key="5">
    <source>
        <dbReference type="ARBA" id="ARBA00012453"/>
    </source>
</evidence>
<dbReference type="EC" id="3.6.1.13" evidence="5"/>
<comment type="catalytic activity">
    <reaction evidence="14">
        <text>CDP-choline + H2O = phosphocholine + CMP + 2 H(+)</text>
        <dbReference type="Rhea" id="RHEA:32487"/>
        <dbReference type="ChEBI" id="CHEBI:15377"/>
        <dbReference type="ChEBI" id="CHEBI:15378"/>
        <dbReference type="ChEBI" id="CHEBI:58779"/>
        <dbReference type="ChEBI" id="CHEBI:60377"/>
        <dbReference type="ChEBI" id="CHEBI:295975"/>
        <dbReference type="EC" id="3.6.1.53"/>
    </reaction>
</comment>
<keyword evidence="10" id="KW-0862">Zinc</keyword>
<dbReference type="GO" id="GO:0047631">
    <property type="term" value="F:ADP-ribose diphosphatase activity"/>
    <property type="evidence" value="ECO:0007669"/>
    <property type="project" value="UniProtKB-EC"/>
</dbReference>
<evidence type="ECO:0000256" key="7">
    <source>
        <dbReference type="ARBA" id="ARBA00016378"/>
    </source>
</evidence>
<dbReference type="GO" id="GO:0008663">
    <property type="term" value="F:2',3'-cyclic-nucleotide 2'-phosphodiesterase activity"/>
    <property type="evidence" value="ECO:0007669"/>
    <property type="project" value="TreeGrafter"/>
</dbReference>
<dbReference type="GO" id="GO:0047734">
    <property type="term" value="F:CDP-glycerol diphosphatase activity"/>
    <property type="evidence" value="ECO:0007669"/>
    <property type="project" value="UniProtKB-EC"/>
</dbReference>
<keyword evidence="8" id="KW-0479">Metal-binding</keyword>
<dbReference type="InterPro" id="IPR029052">
    <property type="entry name" value="Metallo-depent_PP-like"/>
</dbReference>
<comment type="subunit">
    <text evidence="3">Monomer.</text>
</comment>
<dbReference type="InterPro" id="IPR041869">
    <property type="entry name" value="MPP_ADPRM"/>
</dbReference>
<evidence type="ECO:0000256" key="15">
    <source>
        <dbReference type="ARBA" id="ARBA00047894"/>
    </source>
</evidence>
<evidence type="ECO:0000256" key="12">
    <source>
        <dbReference type="ARBA" id="ARBA00032579"/>
    </source>
</evidence>
<dbReference type="SUPFAM" id="SSF56300">
    <property type="entry name" value="Metallo-dependent phosphatases"/>
    <property type="match status" value="2"/>
</dbReference>
<dbReference type="Gene3D" id="3.60.21.10">
    <property type="match status" value="2"/>
</dbReference>
<gene>
    <name evidence="18" type="ORF">EJB05_44084</name>
</gene>
<dbReference type="PANTHER" id="PTHR16509">
    <property type="match status" value="1"/>
</dbReference>
<dbReference type="Gramene" id="TVU10544">
    <property type="protein sequence ID" value="TVU10544"/>
    <property type="gene ID" value="EJB05_44084"/>
</dbReference>
<dbReference type="CDD" id="cd07396">
    <property type="entry name" value="MPP_Nbla03831"/>
    <property type="match status" value="2"/>
</dbReference>